<dbReference type="Proteomes" id="UP001218021">
    <property type="component" value="Unassembled WGS sequence"/>
</dbReference>
<protein>
    <submittedName>
        <fullName evidence="1">Uncharacterized protein</fullName>
    </submittedName>
</protein>
<sequence length="228" mass="26400">MPHKAADPEIIKVLLKQEIIRLGIQNNPSRTVYQDRYHRGEAPSPNSAMQITKMSWSDLMHDLGFSYDAKKNIAQNGKKGASKHLGAKQSIRLADPQTCEQVVNGALELMRREKLYNVKDFRLRCRPVLGVSYDSLMRYGFSFEELKKRYAAKYGESIRKTSRWSRYSNADLTFLVIDYMKAHELNGLHQYSTYLNLHNDAMPATETLKKRLQLSYSELNRLLKILLQ</sequence>
<proteinExistence type="predicted"/>
<reference evidence="3 5" key="2">
    <citation type="submission" date="2020-10" db="EMBL/GenBank/DDBJ databases">
        <title>Genome sequencing of Lactobacillus mucosae KCTC 21011.</title>
        <authorList>
            <person name="Kim J."/>
        </authorList>
    </citation>
    <scope>NUCLEOTIDE SEQUENCE [LARGE SCALE GENOMIC DNA]</scope>
    <source>
        <strain evidence="3 5">LM011</strain>
    </source>
</reference>
<evidence type="ECO:0000313" key="3">
    <source>
        <dbReference type="EMBL" id="QOL69926.1"/>
    </source>
</evidence>
<gene>
    <name evidence="3" type="ORF">LM011_01765</name>
    <name evidence="1" type="ORF">LX03_01290</name>
    <name evidence="2" type="ORF">PO158_00825</name>
</gene>
<reference evidence="2" key="3">
    <citation type="submission" date="2023-01" db="EMBL/GenBank/DDBJ databases">
        <title>Genome analysis of 13 Lactobacillus isolated from gut of wild boar.</title>
        <authorList>
            <person name="Papp P."/>
            <person name="Libisch B."/>
            <person name="Nagy T."/>
            <person name="Olasz F."/>
        </authorList>
    </citation>
    <scope>NUCLEOTIDE SEQUENCE</scope>
    <source>
        <strain evidence="2">F108</strain>
    </source>
</reference>
<evidence type="ECO:0000313" key="1">
    <source>
        <dbReference type="EMBL" id="KGL67479.1"/>
    </source>
</evidence>
<dbReference type="AlphaFoldDB" id="A0A099YB52"/>
<evidence type="ECO:0000313" key="2">
    <source>
        <dbReference type="EMBL" id="MDC2826847.1"/>
    </source>
</evidence>
<reference evidence="1 4" key="1">
    <citation type="submission" date="2014-09" db="EMBL/GenBank/DDBJ databases">
        <title>Lactobacillus mucosae CRL573 Genome Sequencing.</title>
        <authorList>
            <person name="Bleckwedel J."/>
            <person name="Teran L.C."/>
            <person name="Bonacina J."/>
            <person name="Saavedra L."/>
            <person name="Mozzi F.B."/>
            <person name="Raya R.R."/>
        </authorList>
    </citation>
    <scope>NUCLEOTIDE SEQUENCE [LARGE SCALE GENOMIC DNA]</scope>
    <source>
        <strain evidence="1 4">CRL573</strain>
    </source>
</reference>
<evidence type="ECO:0000313" key="4">
    <source>
        <dbReference type="Proteomes" id="UP000030001"/>
    </source>
</evidence>
<evidence type="ECO:0000313" key="5">
    <source>
        <dbReference type="Proteomes" id="UP000593929"/>
    </source>
</evidence>
<dbReference type="EMBL" id="JROC01000021">
    <property type="protein sequence ID" value="KGL67479.1"/>
    <property type="molecule type" value="Genomic_DNA"/>
</dbReference>
<dbReference type="Proteomes" id="UP000030001">
    <property type="component" value="Unassembled WGS sequence"/>
</dbReference>
<name>A0A099YB52_LIMMU</name>
<dbReference type="EMBL" id="JAQOND010000004">
    <property type="protein sequence ID" value="MDC2826847.1"/>
    <property type="molecule type" value="Genomic_DNA"/>
</dbReference>
<dbReference type="Proteomes" id="UP000593929">
    <property type="component" value="Chromosome"/>
</dbReference>
<accession>A0A099YB52</accession>
<dbReference type="RefSeq" id="WP_006499921.1">
    <property type="nucleotide sequence ID" value="NZ_CBCRVQ010000015.1"/>
</dbReference>
<dbReference type="EMBL" id="CP062966">
    <property type="protein sequence ID" value="QOL69926.1"/>
    <property type="molecule type" value="Genomic_DNA"/>
</dbReference>
<organism evidence="1 4">
    <name type="scientific">Limosilactobacillus mucosae</name>
    <name type="common">Lactobacillus mucosae</name>
    <dbReference type="NCBI Taxonomy" id="97478"/>
    <lineage>
        <taxon>Bacteria</taxon>
        <taxon>Bacillati</taxon>
        <taxon>Bacillota</taxon>
        <taxon>Bacilli</taxon>
        <taxon>Lactobacillales</taxon>
        <taxon>Lactobacillaceae</taxon>
        <taxon>Limosilactobacillus</taxon>
    </lineage>
</organism>